<dbReference type="RefSeq" id="WP_226988229.1">
    <property type="nucleotide sequence ID" value="NZ_AP024514.1"/>
</dbReference>
<name>A0A142VCQ1_9CHLR</name>
<evidence type="ECO:0000256" key="4">
    <source>
        <dbReference type="ARBA" id="ARBA00022692"/>
    </source>
</evidence>
<dbReference type="Pfam" id="PF02660">
    <property type="entry name" value="G3P_acyltransf"/>
    <property type="match status" value="1"/>
</dbReference>
<evidence type="ECO:0000313" key="10">
    <source>
        <dbReference type="EMBL" id="AMU87097.1"/>
    </source>
</evidence>
<organism evidence="10 11">
    <name type="scientific">Dehalococcoides mccartyi</name>
    <dbReference type="NCBI Taxonomy" id="61435"/>
    <lineage>
        <taxon>Bacteria</taxon>
        <taxon>Bacillati</taxon>
        <taxon>Chloroflexota</taxon>
        <taxon>Dehalococcoidia</taxon>
        <taxon>Dehalococcoidales</taxon>
        <taxon>Dehalococcoidaceae</taxon>
        <taxon>Dehalococcoides</taxon>
    </lineage>
</organism>
<keyword evidence="2" id="KW-0444">Lipid biosynthesis</keyword>
<dbReference type="GO" id="GO:0043772">
    <property type="term" value="F:acyl-phosphate glycerol-3-phosphate acyltransferase activity"/>
    <property type="evidence" value="ECO:0007669"/>
    <property type="project" value="InterPro"/>
</dbReference>
<evidence type="ECO:0000256" key="3">
    <source>
        <dbReference type="ARBA" id="ARBA00022679"/>
    </source>
</evidence>
<keyword evidence="3" id="KW-0808">Transferase</keyword>
<reference evidence="10 11" key="1">
    <citation type="submission" date="2015-03" db="EMBL/GenBank/DDBJ databases">
        <title>Genomic characterization of Dehalococcoides mccartyi strain 11a5, an unusal plasmid-containing chloroethene dechlorinator.</title>
        <authorList>
            <person name="Zhao S."/>
            <person name="Ding C."/>
            <person name="He J."/>
        </authorList>
    </citation>
    <scope>NUCLEOTIDE SEQUENCE [LARGE SCALE GENOMIC DNA]</scope>
    <source>
        <strain evidence="10 11">11a5</strain>
    </source>
</reference>
<keyword evidence="1" id="KW-1003">Cell membrane</keyword>
<keyword evidence="9" id="KW-1208">Phospholipid metabolism</keyword>
<evidence type="ECO:0000256" key="2">
    <source>
        <dbReference type="ARBA" id="ARBA00022516"/>
    </source>
</evidence>
<dbReference type="PATRIC" id="fig|61435.8.peg.1266"/>
<dbReference type="InterPro" id="IPR003811">
    <property type="entry name" value="G3P_acylTferase_PlsY"/>
</dbReference>
<evidence type="ECO:0000256" key="9">
    <source>
        <dbReference type="ARBA" id="ARBA00023264"/>
    </source>
</evidence>
<protein>
    <submittedName>
        <fullName evidence="10">Putative membrane protein</fullName>
    </submittedName>
</protein>
<evidence type="ECO:0000313" key="11">
    <source>
        <dbReference type="Proteomes" id="UP000076394"/>
    </source>
</evidence>
<evidence type="ECO:0000256" key="7">
    <source>
        <dbReference type="ARBA" id="ARBA00023136"/>
    </source>
</evidence>
<keyword evidence="6" id="KW-0443">Lipid metabolism</keyword>
<keyword evidence="8" id="KW-0594">Phospholipid biosynthesis</keyword>
<sequence length="48" mass="5250">MPLLFILLSYLLGTFPAAYLAVYLSQTGDIRLKGDRNMGAQNACRCLG</sequence>
<dbReference type="AlphaFoldDB" id="A0A142VCQ1"/>
<gene>
    <name evidence="10" type="ORF">Dm11a5_1271</name>
</gene>
<evidence type="ECO:0000256" key="8">
    <source>
        <dbReference type="ARBA" id="ARBA00023209"/>
    </source>
</evidence>
<dbReference type="EMBL" id="CP011127">
    <property type="protein sequence ID" value="AMU87097.1"/>
    <property type="molecule type" value="Genomic_DNA"/>
</dbReference>
<dbReference type="GO" id="GO:0005886">
    <property type="term" value="C:plasma membrane"/>
    <property type="evidence" value="ECO:0007669"/>
    <property type="project" value="InterPro"/>
</dbReference>
<evidence type="ECO:0000256" key="6">
    <source>
        <dbReference type="ARBA" id="ARBA00023098"/>
    </source>
</evidence>
<evidence type="ECO:0000256" key="5">
    <source>
        <dbReference type="ARBA" id="ARBA00022989"/>
    </source>
</evidence>
<evidence type="ECO:0000256" key="1">
    <source>
        <dbReference type="ARBA" id="ARBA00022475"/>
    </source>
</evidence>
<keyword evidence="7" id="KW-0472">Membrane</keyword>
<dbReference type="GO" id="GO:0008654">
    <property type="term" value="P:phospholipid biosynthetic process"/>
    <property type="evidence" value="ECO:0007669"/>
    <property type="project" value="UniProtKB-KW"/>
</dbReference>
<keyword evidence="4" id="KW-0812">Transmembrane</keyword>
<accession>A0A142VCQ1</accession>
<dbReference type="Proteomes" id="UP000076394">
    <property type="component" value="Chromosome"/>
</dbReference>
<keyword evidence="5" id="KW-1133">Transmembrane helix</keyword>
<proteinExistence type="predicted"/>